<gene>
    <name evidence="2" type="ORF">LTR77_006917</name>
</gene>
<accession>A0AAV9P6A5</accession>
<sequence length="363" mass="38821">MGRLARDIAAVAVNANNLPEKDQLPEISLWDAFLPGRGGSPKTQKKTKPYPAILHHPHAPNMLSLKLSGRPLIAIAPYDADQYKPVEPMTLIEQREYTMPSAKRLYNGKMALVVRKHADDGEGASDAKGAEKAKGGGEGGKKGASDGKKGGDDAKKGDGKKGEKQEGGGKGKAEKKEGGGEKGEGGDGKNDQGEEFTEEQDKTILAMKADGKSWAEIGAAIGRSKSTTTSRWKELTKAGGGGDQGKGEAKNDKAKADGGDKGNDKKGDKKGDKKAGGDQKPSVSKAPSSKAGSDARFTKGEWTTLMEDDMFSFGELQCISELLVQDERHRWLRVASRFADKTGRKVHPDDIRDKFVEMGRMRG</sequence>
<feature type="region of interest" description="Disordered" evidence="1">
    <location>
        <begin position="220"/>
        <end position="296"/>
    </location>
</feature>
<dbReference type="RefSeq" id="XP_064657957.1">
    <property type="nucleotide sequence ID" value="XM_064804156.1"/>
</dbReference>
<dbReference type="GeneID" id="89928255"/>
<protein>
    <recommendedName>
        <fullName evidence="4">Myb-like domain-containing protein</fullName>
    </recommendedName>
</protein>
<dbReference type="AlphaFoldDB" id="A0AAV9P6A5"/>
<organism evidence="2 3">
    <name type="scientific">Saxophila tyrrhenica</name>
    <dbReference type="NCBI Taxonomy" id="1690608"/>
    <lineage>
        <taxon>Eukaryota</taxon>
        <taxon>Fungi</taxon>
        <taxon>Dikarya</taxon>
        <taxon>Ascomycota</taxon>
        <taxon>Pezizomycotina</taxon>
        <taxon>Dothideomycetes</taxon>
        <taxon>Dothideomycetidae</taxon>
        <taxon>Mycosphaerellales</taxon>
        <taxon>Extremaceae</taxon>
        <taxon>Saxophila</taxon>
    </lineage>
</organism>
<dbReference type="EMBL" id="JAVRRT010000010">
    <property type="protein sequence ID" value="KAK5168347.1"/>
    <property type="molecule type" value="Genomic_DNA"/>
</dbReference>
<feature type="compositionally biased region" description="Basic and acidic residues" evidence="1">
    <location>
        <begin position="245"/>
        <end position="277"/>
    </location>
</feature>
<feature type="compositionally biased region" description="Low complexity" evidence="1">
    <location>
        <begin position="278"/>
        <end position="292"/>
    </location>
</feature>
<evidence type="ECO:0000256" key="1">
    <source>
        <dbReference type="SAM" id="MobiDB-lite"/>
    </source>
</evidence>
<feature type="region of interest" description="Disordered" evidence="1">
    <location>
        <begin position="120"/>
        <end position="208"/>
    </location>
</feature>
<comment type="caution">
    <text evidence="2">The sequence shown here is derived from an EMBL/GenBank/DDBJ whole genome shotgun (WGS) entry which is preliminary data.</text>
</comment>
<keyword evidence="3" id="KW-1185">Reference proteome</keyword>
<evidence type="ECO:0000313" key="2">
    <source>
        <dbReference type="EMBL" id="KAK5168347.1"/>
    </source>
</evidence>
<evidence type="ECO:0000313" key="3">
    <source>
        <dbReference type="Proteomes" id="UP001337655"/>
    </source>
</evidence>
<reference evidence="2 3" key="1">
    <citation type="submission" date="2023-08" db="EMBL/GenBank/DDBJ databases">
        <title>Black Yeasts Isolated from many extreme environments.</title>
        <authorList>
            <person name="Coleine C."/>
            <person name="Stajich J.E."/>
            <person name="Selbmann L."/>
        </authorList>
    </citation>
    <scope>NUCLEOTIDE SEQUENCE [LARGE SCALE GENOMIC DNA]</scope>
    <source>
        <strain evidence="2 3">CCFEE 5935</strain>
    </source>
</reference>
<proteinExistence type="predicted"/>
<evidence type="ECO:0008006" key="4">
    <source>
        <dbReference type="Google" id="ProtNLM"/>
    </source>
</evidence>
<name>A0AAV9P6A5_9PEZI</name>
<dbReference type="Proteomes" id="UP001337655">
    <property type="component" value="Unassembled WGS sequence"/>
</dbReference>
<feature type="compositionally biased region" description="Basic and acidic residues" evidence="1">
    <location>
        <begin position="128"/>
        <end position="192"/>
    </location>
</feature>